<dbReference type="RefSeq" id="WP_069703353.1">
    <property type="nucleotide sequence ID" value="NZ_MJAT01000039.1"/>
</dbReference>
<dbReference type="PANTHER" id="PTHR47245:SF1">
    <property type="entry name" value="FOLDASE PROTEIN PRSA"/>
    <property type="match status" value="1"/>
</dbReference>
<dbReference type="InterPro" id="IPR050245">
    <property type="entry name" value="PrsA_foldase"/>
</dbReference>
<dbReference type="SUPFAM" id="SSF109998">
    <property type="entry name" value="Triger factor/SurA peptide-binding domain-like"/>
    <property type="match status" value="1"/>
</dbReference>
<keyword evidence="5 6" id="KW-0413">Isomerase</keyword>
<keyword evidence="3" id="KW-0732">Signal</keyword>
<dbReference type="Pfam" id="PF13145">
    <property type="entry name" value="Rotamase_2"/>
    <property type="match status" value="1"/>
</dbReference>
<evidence type="ECO:0000256" key="2">
    <source>
        <dbReference type="ARBA" id="ARBA00013194"/>
    </source>
</evidence>
<gene>
    <name evidence="8" type="ORF">BHU72_11255</name>
</gene>
<dbReference type="InterPro" id="IPR000297">
    <property type="entry name" value="PPIase_PpiC"/>
</dbReference>
<evidence type="ECO:0000256" key="1">
    <source>
        <dbReference type="ARBA" id="ARBA00000971"/>
    </source>
</evidence>
<comment type="catalytic activity">
    <reaction evidence="1">
        <text>[protein]-peptidylproline (omega=180) = [protein]-peptidylproline (omega=0)</text>
        <dbReference type="Rhea" id="RHEA:16237"/>
        <dbReference type="Rhea" id="RHEA-COMP:10747"/>
        <dbReference type="Rhea" id="RHEA-COMP:10748"/>
        <dbReference type="ChEBI" id="CHEBI:83833"/>
        <dbReference type="ChEBI" id="CHEBI:83834"/>
        <dbReference type="EC" id="5.2.1.8"/>
    </reaction>
</comment>
<sequence length="299" mass="34861">MKVKVLWGLVVVLFIALIIALYQQLTTTEVARIEQKVISEQEFVNELIKRHGSQLLKEMIEKEAISFEAKRLAVEVSEREVDKEIEKYRHNFMDSNKDLETLLLEEYGIVLAQLKEDIRYNLLLEKLATLDVKVTESEIEKYYQENIDQYKEPAKLHIRRILVKDRDEANRVRRDLQEGADFAALAMEVSQDRITAANGGDLGYISVDSIYVDFEIIDTALRLNVGQYSQPFYNFEGWNIILLEDITEEKLYDFAEVKPLIHRELALRQAAKPLNEYLQDLIRKLDVEIQNPLVQSNLK</sequence>
<dbReference type="Gene3D" id="3.10.50.40">
    <property type="match status" value="1"/>
</dbReference>
<dbReference type="Gene3D" id="1.10.4030.10">
    <property type="entry name" value="Porin chaperone SurA, peptide-binding domain"/>
    <property type="match status" value="1"/>
</dbReference>
<dbReference type="GO" id="GO:0003755">
    <property type="term" value="F:peptidyl-prolyl cis-trans isomerase activity"/>
    <property type="evidence" value="ECO:0007669"/>
    <property type="project" value="UniProtKB-KW"/>
</dbReference>
<evidence type="ECO:0000256" key="4">
    <source>
        <dbReference type="ARBA" id="ARBA00023110"/>
    </source>
</evidence>
<organism evidence="8 9">
    <name type="scientific">Desulfuribacillus stibiiarsenatis</name>
    <dbReference type="NCBI Taxonomy" id="1390249"/>
    <lineage>
        <taxon>Bacteria</taxon>
        <taxon>Bacillati</taxon>
        <taxon>Bacillota</taxon>
        <taxon>Desulfuribacillia</taxon>
        <taxon>Desulfuribacillales</taxon>
        <taxon>Desulfuribacillaceae</taxon>
        <taxon>Desulfuribacillus</taxon>
    </lineage>
</organism>
<evidence type="ECO:0000256" key="5">
    <source>
        <dbReference type="ARBA" id="ARBA00023235"/>
    </source>
</evidence>
<reference evidence="8 9" key="1">
    <citation type="submission" date="2016-09" db="EMBL/GenBank/DDBJ databases">
        <title>Desulfuribacillus arsenicus sp. nov., an obligately anaerobic, dissimilatory arsenic- and antimonate-reducing bacterium isolated from anoxic sediments.</title>
        <authorList>
            <person name="Abin C.A."/>
            <person name="Hollibaugh J.T."/>
        </authorList>
    </citation>
    <scope>NUCLEOTIDE SEQUENCE [LARGE SCALE GENOMIC DNA]</scope>
    <source>
        <strain evidence="8 9">MLFW-2</strain>
    </source>
</reference>
<protein>
    <recommendedName>
        <fullName evidence="2">peptidylprolyl isomerase</fullName>
        <ecNumber evidence="2">5.2.1.8</ecNumber>
    </recommendedName>
</protein>
<keyword evidence="4 6" id="KW-0697">Rotamase</keyword>
<comment type="caution">
    <text evidence="8">The sequence shown here is derived from an EMBL/GenBank/DDBJ whole genome shotgun (WGS) entry which is preliminary data.</text>
</comment>
<dbReference type="PROSITE" id="PS50198">
    <property type="entry name" value="PPIC_PPIASE_2"/>
    <property type="match status" value="1"/>
</dbReference>
<evidence type="ECO:0000256" key="6">
    <source>
        <dbReference type="PROSITE-ProRule" id="PRU00278"/>
    </source>
</evidence>
<dbReference type="SUPFAM" id="SSF54534">
    <property type="entry name" value="FKBP-like"/>
    <property type="match status" value="1"/>
</dbReference>
<dbReference type="EMBL" id="MJAT01000039">
    <property type="protein sequence ID" value="OEH84370.1"/>
    <property type="molecule type" value="Genomic_DNA"/>
</dbReference>
<dbReference type="InterPro" id="IPR023058">
    <property type="entry name" value="PPIase_PpiC_CS"/>
</dbReference>
<evidence type="ECO:0000259" key="7">
    <source>
        <dbReference type="PROSITE" id="PS50198"/>
    </source>
</evidence>
<dbReference type="STRING" id="1390249.BHU72_11255"/>
<dbReference type="Proteomes" id="UP000095255">
    <property type="component" value="Unassembled WGS sequence"/>
</dbReference>
<name>A0A1E5L2L6_9FIRM</name>
<dbReference type="PANTHER" id="PTHR47245">
    <property type="entry name" value="PEPTIDYLPROLYL ISOMERASE"/>
    <property type="match status" value="1"/>
</dbReference>
<dbReference type="EC" id="5.2.1.8" evidence="2"/>
<feature type="domain" description="PpiC" evidence="7">
    <location>
        <begin position="153"/>
        <end position="245"/>
    </location>
</feature>
<evidence type="ECO:0000313" key="8">
    <source>
        <dbReference type="EMBL" id="OEH84370.1"/>
    </source>
</evidence>
<dbReference type="InterPro" id="IPR046357">
    <property type="entry name" value="PPIase_dom_sf"/>
</dbReference>
<keyword evidence="9" id="KW-1185">Reference proteome</keyword>
<evidence type="ECO:0000313" key="9">
    <source>
        <dbReference type="Proteomes" id="UP000095255"/>
    </source>
</evidence>
<dbReference type="InterPro" id="IPR027304">
    <property type="entry name" value="Trigger_fact/SurA_dom_sf"/>
</dbReference>
<dbReference type="OrthoDB" id="2677468at2"/>
<dbReference type="PROSITE" id="PS01096">
    <property type="entry name" value="PPIC_PPIASE_1"/>
    <property type="match status" value="1"/>
</dbReference>
<dbReference type="AlphaFoldDB" id="A0A1E5L2L6"/>
<evidence type="ECO:0000256" key="3">
    <source>
        <dbReference type="ARBA" id="ARBA00022729"/>
    </source>
</evidence>
<accession>A0A1E5L2L6</accession>
<proteinExistence type="predicted"/>